<reference evidence="1 2" key="1">
    <citation type="journal article" date="2014" name="Science">
        <title>Plant genetics. Early allopolyploid evolution in the post-Neolithic Brassica napus oilseed genome.</title>
        <authorList>
            <person name="Chalhoub B."/>
            <person name="Denoeud F."/>
            <person name="Liu S."/>
            <person name="Parkin I.A."/>
            <person name="Tang H."/>
            <person name="Wang X."/>
            <person name="Chiquet J."/>
            <person name="Belcram H."/>
            <person name="Tong C."/>
            <person name="Samans B."/>
            <person name="Correa M."/>
            <person name="Da Silva C."/>
            <person name="Just J."/>
            <person name="Falentin C."/>
            <person name="Koh C.S."/>
            <person name="Le Clainche I."/>
            <person name="Bernard M."/>
            <person name="Bento P."/>
            <person name="Noel B."/>
            <person name="Labadie K."/>
            <person name="Alberti A."/>
            <person name="Charles M."/>
            <person name="Arnaud D."/>
            <person name="Guo H."/>
            <person name="Daviaud C."/>
            <person name="Alamery S."/>
            <person name="Jabbari K."/>
            <person name="Zhao M."/>
            <person name="Edger P.P."/>
            <person name="Chelaifa H."/>
            <person name="Tack D."/>
            <person name="Lassalle G."/>
            <person name="Mestiri I."/>
            <person name="Schnel N."/>
            <person name="Le Paslier M.C."/>
            <person name="Fan G."/>
            <person name="Renault V."/>
            <person name="Bayer P.E."/>
            <person name="Golicz A.A."/>
            <person name="Manoli S."/>
            <person name="Lee T.H."/>
            <person name="Thi V.H."/>
            <person name="Chalabi S."/>
            <person name="Hu Q."/>
            <person name="Fan C."/>
            <person name="Tollenaere R."/>
            <person name="Lu Y."/>
            <person name="Battail C."/>
            <person name="Shen J."/>
            <person name="Sidebottom C.H."/>
            <person name="Wang X."/>
            <person name="Canaguier A."/>
            <person name="Chauveau A."/>
            <person name="Berard A."/>
            <person name="Deniot G."/>
            <person name="Guan M."/>
            <person name="Liu Z."/>
            <person name="Sun F."/>
            <person name="Lim Y.P."/>
            <person name="Lyons E."/>
            <person name="Town C.D."/>
            <person name="Bancroft I."/>
            <person name="Wang X."/>
            <person name="Meng J."/>
            <person name="Ma J."/>
            <person name="Pires J.C."/>
            <person name="King G.J."/>
            <person name="Brunel D."/>
            <person name="Delourme R."/>
            <person name="Renard M."/>
            <person name="Aury J.M."/>
            <person name="Adams K.L."/>
            <person name="Batley J."/>
            <person name="Snowdon R.J."/>
            <person name="Tost J."/>
            <person name="Edwards D."/>
            <person name="Zhou Y."/>
            <person name="Hua W."/>
            <person name="Sharpe A.G."/>
            <person name="Paterson A.H."/>
            <person name="Guan C."/>
            <person name="Wincker P."/>
        </authorList>
    </citation>
    <scope>NUCLEOTIDE SEQUENCE [LARGE SCALE GENOMIC DNA]</scope>
    <source>
        <strain evidence="2">cv. Darmor-bzh</strain>
    </source>
</reference>
<dbReference type="PaxDb" id="3708-A0A078JAK9"/>
<protein>
    <submittedName>
        <fullName evidence="1">BnaC04g56420D protein</fullName>
    </submittedName>
</protein>
<organism evidence="1 2">
    <name type="scientific">Brassica napus</name>
    <name type="common">Rape</name>
    <dbReference type="NCBI Taxonomy" id="3708"/>
    <lineage>
        <taxon>Eukaryota</taxon>
        <taxon>Viridiplantae</taxon>
        <taxon>Streptophyta</taxon>
        <taxon>Embryophyta</taxon>
        <taxon>Tracheophyta</taxon>
        <taxon>Spermatophyta</taxon>
        <taxon>Magnoliopsida</taxon>
        <taxon>eudicotyledons</taxon>
        <taxon>Gunneridae</taxon>
        <taxon>Pentapetalae</taxon>
        <taxon>rosids</taxon>
        <taxon>malvids</taxon>
        <taxon>Brassicales</taxon>
        <taxon>Brassicaceae</taxon>
        <taxon>Brassiceae</taxon>
        <taxon>Brassica</taxon>
    </lineage>
</organism>
<evidence type="ECO:0000313" key="1">
    <source>
        <dbReference type="EMBL" id="CDY62822.1"/>
    </source>
</evidence>
<dbReference type="Gramene" id="CDY62822">
    <property type="protein sequence ID" value="CDY62822"/>
    <property type="gene ID" value="GSBRNA2T00037637001"/>
</dbReference>
<keyword evidence="2" id="KW-1185">Reference proteome</keyword>
<sequence length="79" mass="9236">MRFIGEGTLITRPIHNSQILINLGSYRTQLYEVVERATQLSPQFVSQFTKLYTKFSKVSRKDNFKFTADIVTTRKQQGY</sequence>
<name>A0A078JAK9_BRANA</name>
<dbReference type="Proteomes" id="UP000028999">
    <property type="component" value="Unassembled WGS sequence"/>
</dbReference>
<evidence type="ECO:0000313" key="2">
    <source>
        <dbReference type="Proteomes" id="UP000028999"/>
    </source>
</evidence>
<gene>
    <name evidence="1" type="primary">BnaC04g56420D</name>
    <name evidence="1" type="ORF">GSBRNA2T00037637001</name>
</gene>
<dbReference type="AlphaFoldDB" id="A0A078JAK9"/>
<proteinExistence type="predicted"/>
<accession>A0A078JAK9</accession>
<dbReference type="EMBL" id="LK034198">
    <property type="protein sequence ID" value="CDY62822.1"/>
    <property type="molecule type" value="Genomic_DNA"/>
</dbReference>